<proteinExistence type="predicted"/>
<feature type="signal peptide" evidence="1">
    <location>
        <begin position="1"/>
        <end position="35"/>
    </location>
</feature>
<dbReference type="STRING" id="1179773.BN6_65320"/>
<reference evidence="3 4" key="1">
    <citation type="journal article" date="2012" name="BMC Genomics">
        <title>Complete genome sequence of Saccharothrix espanaensis DSM 44229T and comparison to the other completely sequenced Pseudonocardiaceae.</title>
        <authorList>
            <person name="Strobel T."/>
            <person name="Al-Dilaimi A."/>
            <person name="Blom J."/>
            <person name="Gessner A."/>
            <person name="Kalinowski J."/>
            <person name="Luzhetska M."/>
            <person name="Puhler A."/>
            <person name="Szczepanowski R."/>
            <person name="Bechthold A."/>
            <person name="Ruckert C."/>
        </authorList>
    </citation>
    <scope>NUCLEOTIDE SEQUENCE [LARGE SCALE GENOMIC DNA]</scope>
    <source>
        <strain evidence="4">ATCC 51144 / DSM 44229 / JCM 9112 / NBRC 15066 / NRRL 15764</strain>
    </source>
</reference>
<dbReference type="InterPro" id="IPR058502">
    <property type="entry name" value="PLL-like_beta-prop"/>
</dbReference>
<dbReference type="RefSeq" id="WP_015103884.1">
    <property type="nucleotide sequence ID" value="NC_019673.1"/>
</dbReference>
<protein>
    <submittedName>
        <fullName evidence="3">Putative secreted protein</fullName>
    </submittedName>
</protein>
<dbReference type="SUPFAM" id="SSF89372">
    <property type="entry name" value="Fucose-specific lectin"/>
    <property type="match status" value="1"/>
</dbReference>
<feature type="chain" id="PRO_5003835972" evidence="1">
    <location>
        <begin position="36"/>
        <end position="185"/>
    </location>
</feature>
<dbReference type="HOGENOM" id="CLU_1466634_0_0_11"/>
<evidence type="ECO:0000313" key="4">
    <source>
        <dbReference type="Proteomes" id="UP000006281"/>
    </source>
</evidence>
<dbReference type="AlphaFoldDB" id="K0KAX1"/>
<organism evidence="3 4">
    <name type="scientific">Saccharothrix espanaensis (strain ATCC 51144 / DSM 44229 / JCM 9112 / NBRC 15066 / NRRL 15764)</name>
    <dbReference type="NCBI Taxonomy" id="1179773"/>
    <lineage>
        <taxon>Bacteria</taxon>
        <taxon>Bacillati</taxon>
        <taxon>Actinomycetota</taxon>
        <taxon>Actinomycetes</taxon>
        <taxon>Pseudonocardiales</taxon>
        <taxon>Pseudonocardiaceae</taxon>
        <taxon>Saccharothrix</taxon>
    </lineage>
</organism>
<keyword evidence="4" id="KW-1185">Reference proteome</keyword>
<feature type="domain" description="PLL-like beta propeller" evidence="2">
    <location>
        <begin position="48"/>
        <end position="184"/>
    </location>
</feature>
<sequence>MLSNRVNRLGRARGLVLAAAVAVCVAGMISGTAAAAPRAEGAVTAPATTPISISNCDGRVENFRIGDNGALWHQWQVSPGGPMSGWHSLGGSLVYDIAVARNYNAACTLEVFGIGGGNAMHHIWQSAGSPGGWSNWSSLGGYLTTKPNVGYATDLSIVVCAWGPDHISHCKRQASAGSGPWSDWY</sequence>
<evidence type="ECO:0000313" key="3">
    <source>
        <dbReference type="EMBL" id="CCH33773.1"/>
    </source>
</evidence>
<accession>K0KAX1</accession>
<dbReference type="eggNOG" id="COG0741">
    <property type="taxonomic scope" value="Bacteria"/>
</dbReference>
<dbReference type="Proteomes" id="UP000006281">
    <property type="component" value="Chromosome"/>
</dbReference>
<gene>
    <name evidence="3" type="ordered locus">BN6_65320</name>
</gene>
<dbReference type="EMBL" id="HE804045">
    <property type="protein sequence ID" value="CCH33773.1"/>
    <property type="molecule type" value="Genomic_DNA"/>
</dbReference>
<dbReference type="KEGG" id="sesp:BN6_65320"/>
<name>K0KAX1_SACES</name>
<evidence type="ECO:0000256" key="1">
    <source>
        <dbReference type="SAM" id="SignalP"/>
    </source>
</evidence>
<dbReference type="Pfam" id="PF26607">
    <property type="entry name" value="DUF8189"/>
    <property type="match status" value="1"/>
</dbReference>
<evidence type="ECO:0000259" key="2">
    <source>
        <dbReference type="Pfam" id="PF26607"/>
    </source>
</evidence>
<dbReference type="PATRIC" id="fig|1179773.3.peg.6585"/>
<keyword evidence="1" id="KW-0732">Signal</keyword>
<dbReference type="OrthoDB" id="7671932at2"/>